<keyword evidence="1" id="KW-0472">Membrane</keyword>
<protein>
    <submittedName>
        <fullName evidence="2">Uncharacterized protein</fullName>
    </submittedName>
</protein>
<name>A0ABW7DCI6_9PSED</name>
<organism evidence="2 4">
    <name type="scientific">Pseudomonas retamae</name>
    <dbReference type="NCBI Taxonomy" id="702110"/>
    <lineage>
        <taxon>Bacteria</taxon>
        <taxon>Pseudomonadati</taxon>
        <taxon>Pseudomonadota</taxon>
        <taxon>Gammaproteobacteria</taxon>
        <taxon>Pseudomonadales</taxon>
        <taxon>Pseudomonadaceae</taxon>
        <taxon>Pseudomonas</taxon>
    </lineage>
</organism>
<dbReference type="EMBL" id="JBIEIL010000016">
    <property type="protein sequence ID" value="MFG6207698.1"/>
    <property type="molecule type" value="Genomic_DNA"/>
</dbReference>
<accession>A0ABW7DCI6</accession>
<keyword evidence="4" id="KW-1185">Reference proteome</keyword>
<evidence type="ECO:0000313" key="4">
    <source>
        <dbReference type="Proteomes" id="UP001605918"/>
    </source>
</evidence>
<dbReference type="RefSeq" id="WP_394506951.1">
    <property type="nucleotide sequence ID" value="NZ_JBIEIL010000007.1"/>
</dbReference>
<feature type="transmembrane region" description="Helical" evidence="1">
    <location>
        <begin position="45"/>
        <end position="64"/>
    </location>
</feature>
<dbReference type="EMBL" id="JBIEIL010000007">
    <property type="protein sequence ID" value="MFG6205760.1"/>
    <property type="molecule type" value="Genomic_DNA"/>
</dbReference>
<evidence type="ECO:0000313" key="3">
    <source>
        <dbReference type="EMBL" id="MFG6207698.1"/>
    </source>
</evidence>
<keyword evidence="1" id="KW-1133">Transmembrane helix</keyword>
<proteinExistence type="predicted"/>
<sequence length="153" mass="17248">MGNRLTRRQAEPARKDKHICLWHLIPFRQKDEVVIMIEQRDLAEFKSAILTGVIVGIGSFVLIFDNSVSVLIQCPFACGDEGALKYGHGENLHSAVVLFELLNRRVKETGLEKGEKLVITFDDRKLLEIIPEENGFESYVLTTRHGICPVSIS</sequence>
<gene>
    <name evidence="2" type="ORF">ACGSLL_15460</name>
    <name evidence="3" type="ORF">ACGSLL_25435</name>
</gene>
<evidence type="ECO:0000313" key="2">
    <source>
        <dbReference type="EMBL" id="MFG6205760.1"/>
    </source>
</evidence>
<comment type="caution">
    <text evidence="2">The sequence shown here is derived from an EMBL/GenBank/DDBJ whole genome shotgun (WGS) entry which is preliminary data.</text>
</comment>
<keyword evidence="1" id="KW-0812">Transmembrane</keyword>
<dbReference type="Proteomes" id="UP001605918">
    <property type="component" value="Unassembled WGS sequence"/>
</dbReference>
<reference evidence="2 4" key="1">
    <citation type="submission" date="2024-10" db="EMBL/GenBank/DDBJ databases">
        <title>Whole genome of Pseudomonas sp Strain RB5.</title>
        <authorList>
            <person name="Selami N."/>
        </authorList>
    </citation>
    <scope>NUCLEOTIDE SEQUENCE [LARGE SCALE GENOMIC DNA]</scope>
    <source>
        <strain evidence="2 4">RB5</strain>
    </source>
</reference>
<evidence type="ECO:0000256" key="1">
    <source>
        <dbReference type="SAM" id="Phobius"/>
    </source>
</evidence>